<accession>A0ABR5PJN6</accession>
<feature type="domain" description="PTS EIIC type-2" evidence="11">
    <location>
        <begin position="7"/>
        <end position="345"/>
    </location>
</feature>
<dbReference type="InterPro" id="IPR003352">
    <property type="entry name" value="PTS_EIIC"/>
</dbReference>
<dbReference type="InterPro" id="IPR013014">
    <property type="entry name" value="PTS_EIIC_2"/>
</dbReference>
<dbReference type="PROSITE" id="PS51104">
    <property type="entry name" value="PTS_EIIC_TYPE_2"/>
    <property type="match status" value="1"/>
</dbReference>
<keyword evidence="8 10" id="KW-0472">Membrane</keyword>
<feature type="transmembrane region" description="Helical" evidence="10">
    <location>
        <begin position="173"/>
        <end position="194"/>
    </location>
</feature>
<keyword evidence="4" id="KW-0762">Sugar transport</keyword>
<comment type="subcellular location">
    <subcellularLocation>
        <location evidence="1">Cell inner membrane</location>
        <topology evidence="1">Multi-pass membrane protein</topology>
    </subcellularLocation>
</comment>
<organism evidence="12 13">
    <name type="scientific">Ligilactobacillus acidipiscis DSM 15836</name>
    <dbReference type="NCBI Taxonomy" id="1423716"/>
    <lineage>
        <taxon>Bacteria</taxon>
        <taxon>Bacillati</taxon>
        <taxon>Bacillota</taxon>
        <taxon>Bacilli</taxon>
        <taxon>Lactobacillales</taxon>
        <taxon>Lactobacillaceae</taxon>
        <taxon>Ligilactobacillus</taxon>
    </lineage>
</organism>
<reference evidence="12 13" key="1">
    <citation type="journal article" date="2015" name="Genome Announc.">
        <title>Expanding the biotechnology potential of lactobacilli through comparative genomics of 213 strains and associated genera.</title>
        <authorList>
            <person name="Sun Z."/>
            <person name="Harris H.M."/>
            <person name="McCann A."/>
            <person name="Guo C."/>
            <person name="Argimon S."/>
            <person name="Zhang W."/>
            <person name="Yang X."/>
            <person name="Jeffery I.B."/>
            <person name="Cooney J.C."/>
            <person name="Kagawa T.F."/>
            <person name="Liu W."/>
            <person name="Song Y."/>
            <person name="Salvetti E."/>
            <person name="Wrobel A."/>
            <person name="Rasinkangas P."/>
            <person name="Parkhill J."/>
            <person name="Rea M.C."/>
            <person name="O'Sullivan O."/>
            <person name="Ritari J."/>
            <person name="Douillard F.P."/>
            <person name="Paul Ross R."/>
            <person name="Yang R."/>
            <person name="Briner A.E."/>
            <person name="Felis G.E."/>
            <person name="de Vos W.M."/>
            <person name="Barrangou R."/>
            <person name="Klaenhammer T.R."/>
            <person name="Caufield P.W."/>
            <person name="Cui Y."/>
            <person name="Zhang H."/>
            <person name="O'Toole P.W."/>
        </authorList>
    </citation>
    <scope>NUCLEOTIDE SEQUENCE [LARGE SCALE GENOMIC DNA]</scope>
    <source>
        <strain evidence="12 13">DSM 15836</strain>
    </source>
</reference>
<dbReference type="InterPro" id="IPR050864">
    <property type="entry name" value="Bacterial_PTS_Sugar_Transport"/>
</dbReference>
<dbReference type="NCBIfam" id="TIGR01427">
    <property type="entry name" value="PTS_IIC_fructo"/>
    <property type="match status" value="1"/>
</dbReference>
<keyword evidence="3" id="KW-1003">Cell membrane</keyword>
<feature type="transmembrane region" description="Helical" evidence="10">
    <location>
        <begin position="89"/>
        <end position="113"/>
    </location>
</feature>
<feature type="transmembrane region" description="Helical" evidence="10">
    <location>
        <begin position="12"/>
        <end position="36"/>
    </location>
</feature>
<dbReference type="RefSeq" id="WP_056971942.1">
    <property type="nucleotide sequence ID" value="NZ_AZFI01000070.1"/>
</dbReference>
<feature type="transmembrane region" description="Helical" evidence="10">
    <location>
        <begin position="214"/>
        <end position="237"/>
    </location>
</feature>
<evidence type="ECO:0000256" key="10">
    <source>
        <dbReference type="SAM" id="Phobius"/>
    </source>
</evidence>
<evidence type="ECO:0000256" key="3">
    <source>
        <dbReference type="ARBA" id="ARBA00022475"/>
    </source>
</evidence>
<gene>
    <name evidence="12" type="ORF">FC65_GL001986</name>
</gene>
<evidence type="ECO:0000256" key="4">
    <source>
        <dbReference type="ARBA" id="ARBA00022597"/>
    </source>
</evidence>
<evidence type="ECO:0000256" key="1">
    <source>
        <dbReference type="ARBA" id="ARBA00004429"/>
    </source>
</evidence>
<protein>
    <submittedName>
        <fullName evidence="12">PTS system fructose-specific transporter subunit IIC</fullName>
    </submittedName>
</protein>
<dbReference type="InterPro" id="IPR006327">
    <property type="entry name" value="PTS_IIC_fruc"/>
</dbReference>
<dbReference type="EMBL" id="AZFI01000070">
    <property type="protein sequence ID" value="KRM27426.1"/>
    <property type="molecule type" value="Genomic_DNA"/>
</dbReference>
<evidence type="ECO:0000256" key="6">
    <source>
        <dbReference type="ARBA" id="ARBA00022692"/>
    </source>
</evidence>
<dbReference type="Pfam" id="PF02378">
    <property type="entry name" value="PTS_EIIC"/>
    <property type="match status" value="1"/>
</dbReference>
<feature type="transmembrane region" description="Helical" evidence="10">
    <location>
        <begin position="276"/>
        <end position="294"/>
    </location>
</feature>
<comment type="caution">
    <text evidence="12">The sequence shown here is derived from an EMBL/GenBank/DDBJ whole genome shotgun (WGS) entry which is preliminary data.</text>
</comment>
<feature type="transmembrane region" description="Helical" evidence="10">
    <location>
        <begin position="56"/>
        <end position="77"/>
    </location>
</feature>
<keyword evidence="2" id="KW-0813">Transport</keyword>
<keyword evidence="7 10" id="KW-1133">Transmembrane helix</keyword>
<feature type="transmembrane region" description="Helical" evidence="10">
    <location>
        <begin position="133"/>
        <end position="152"/>
    </location>
</feature>
<evidence type="ECO:0000313" key="13">
    <source>
        <dbReference type="Proteomes" id="UP000051217"/>
    </source>
</evidence>
<evidence type="ECO:0000256" key="7">
    <source>
        <dbReference type="ARBA" id="ARBA00022989"/>
    </source>
</evidence>
<feature type="compositionally biased region" description="Acidic residues" evidence="9">
    <location>
        <begin position="347"/>
        <end position="362"/>
    </location>
</feature>
<proteinExistence type="predicted"/>
<evidence type="ECO:0000256" key="9">
    <source>
        <dbReference type="SAM" id="MobiDB-lite"/>
    </source>
</evidence>
<dbReference type="PANTHER" id="PTHR30505">
    <property type="entry name" value="FRUCTOSE-LIKE PERMEASE"/>
    <property type="match status" value="1"/>
</dbReference>
<keyword evidence="6 10" id="KW-0812">Transmembrane</keyword>
<dbReference type="Proteomes" id="UP000051217">
    <property type="component" value="Unassembled WGS sequence"/>
</dbReference>
<name>A0ABR5PJN6_9LACO</name>
<keyword evidence="5" id="KW-0598">Phosphotransferase system</keyword>
<feature type="transmembrane region" description="Helical" evidence="10">
    <location>
        <begin position="315"/>
        <end position="335"/>
    </location>
</feature>
<evidence type="ECO:0000313" key="12">
    <source>
        <dbReference type="EMBL" id="KRM27426.1"/>
    </source>
</evidence>
<evidence type="ECO:0000256" key="8">
    <source>
        <dbReference type="ARBA" id="ARBA00023136"/>
    </source>
</evidence>
<evidence type="ECO:0000256" key="5">
    <source>
        <dbReference type="ARBA" id="ARBA00022683"/>
    </source>
</evidence>
<keyword evidence="13" id="KW-1185">Reference proteome</keyword>
<evidence type="ECO:0000259" key="11">
    <source>
        <dbReference type="PROSITE" id="PS51104"/>
    </source>
</evidence>
<dbReference type="PANTHER" id="PTHR30505:SF0">
    <property type="entry name" value="FRUCTOSE-LIKE PTS SYSTEM EIIBC COMPONENT-RELATED"/>
    <property type="match status" value="1"/>
</dbReference>
<evidence type="ECO:0000256" key="2">
    <source>
        <dbReference type="ARBA" id="ARBA00022448"/>
    </source>
</evidence>
<feature type="region of interest" description="Disordered" evidence="9">
    <location>
        <begin position="343"/>
        <end position="368"/>
    </location>
</feature>
<sequence length="368" mass="39405">MLKKLQLKKHAMTAISYMLPLVVASGLLIAIGNLTGGTQITKFTGDYSLPSTLTTLGVWGMGLLAPVISAAIAYSIADRPGIAPGLLSGIISYNIGAGFLGGMLGGFITGWVVAALVKYVKVPKWAEGLKPMMIVPLLSSLIMAVLMFYIVGQPIVWATNWLTTFLNSMQGSARFLFGSILGGMAAFDFGGPVNKVASLFADGMLLQNVQQPEAVKILASMVPPFGVSLSWLFAHFLRRRIYTKREEDNIKIAFPMGIVMITEGVIPIAAVDLIRVVISCTIGAAIGGGLSMAWGIKSPVPSGGLFIVPAMNKPLLFCLALLIGSLITAFLLLILKKRVPDDKYDNPEDDLEDDEDDEEVNLDDIKIN</sequence>